<dbReference type="Proteomes" id="UP000757604">
    <property type="component" value="Unassembled WGS sequence"/>
</dbReference>
<evidence type="ECO:0000256" key="10">
    <source>
        <dbReference type="ARBA" id="ARBA00023114"/>
    </source>
</evidence>
<evidence type="ECO:0000256" key="2">
    <source>
        <dbReference type="ARBA" id="ARBA00009450"/>
    </source>
</evidence>
<keyword evidence="7" id="KW-0732">Signal</keyword>
<dbReference type="InterPro" id="IPR003715">
    <property type="entry name" value="Poly_export_N"/>
</dbReference>
<keyword evidence="11" id="KW-0472">Membrane</keyword>
<sequence>MNKGLRESPAYRVLMQFLDKSAKLFVAAACVALSSCTMPSSGPSANKIQAEAKEQYAPYTLIKVTPDVISLLAQGFDRQLATSLGNVKKRSSALIGVGDTVIISIWEASPDGLFSSAGRGGGTQIPEQPVSEAGTISVPYAGIIKAANRTPEQVKESIEQALVRMAVQPQVLVSVVKNVSNTVTVTGEVASSGRIPLSPRGEKLLDVIAMAGGPRIESHQLSVQITRGRRTETIPMERLISDPNENIYVQPDDVVALIRQPRSFTVFGASIANASIQFDESQLYLNQALAKVGGLNDERANAKGVFIYRAESAELLRQLVPGKNFSVYGPTANVIYQVDLTDPSGFFLLKGFSMRNRDLIYIANSSLAEVRKFASLVSSTAAPIAQAASVSNTLTDLGN</sequence>
<comment type="subcellular location">
    <subcellularLocation>
        <location evidence="1">Cell outer membrane</location>
        <topology evidence="1">Multi-pass membrane protein</topology>
    </subcellularLocation>
</comment>
<dbReference type="RefSeq" id="WP_220373906.1">
    <property type="nucleotide sequence ID" value="NZ_JAEUAO010000006.1"/>
</dbReference>
<gene>
    <name evidence="18" type="ORF">JNB71_22005</name>
</gene>
<keyword evidence="6" id="KW-0812">Transmembrane</keyword>
<keyword evidence="12" id="KW-0564">Palmitate</keyword>
<keyword evidence="19" id="KW-1185">Reference proteome</keyword>
<evidence type="ECO:0000256" key="4">
    <source>
        <dbReference type="ARBA" id="ARBA00022452"/>
    </source>
</evidence>
<reference evidence="18 19" key="1">
    <citation type="journal article" date="2021" name="MBio">
        <title>Poor Competitiveness of Bradyrhizobium in Pigeon Pea Root Colonization in Indian Soils.</title>
        <authorList>
            <person name="Chalasani D."/>
            <person name="Basu A."/>
            <person name="Pullabhotla S.V.S.R.N."/>
            <person name="Jorrin B."/>
            <person name="Neal A.L."/>
            <person name="Poole P.S."/>
            <person name="Podile A.R."/>
            <person name="Tkacz A."/>
        </authorList>
    </citation>
    <scope>NUCLEOTIDE SEQUENCE [LARGE SCALE GENOMIC DNA]</scope>
    <source>
        <strain evidence="18 19">HU44</strain>
    </source>
</reference>
<evidence type="ECO:0000256" key="11">
    <source>
        <dbReference type="ARBA" id="ARBA00023136"/>
    </source>
</evidence>
<protein>
    <submittedName>
        <fullName evidence="18">Polysaccharide biosynthesis/export family protein</fullName>
    </submittedName>
</protein>
<feature type="domain" description="Polysaccharide export protein N-terminal" evidence="15">
    <location>
        <begin position="90"/>
        <end position="175"/>
    </location>
</feature>
<evidence type="ECO:0000256" key="7">
    <source>
        <dbReference type="ARBA" id="ARBA00022729"/>
    </source>
</evidence>
<keyword evidence="9" id="KW-0406">Ion transport</keyword>
<dbReference type="InterPro" id="IPR049712">
    <property type="entry name" value="Poly_export"/>
</dbReference>
<dbReference type="Gene3D" id="3.10.560.10">
    <property type="entry name" value="Outer membrane lipoprotein wza domain like"/>
    <property type="match status" value="2"/>
</dbReference>
<evidence type="ECO:0000256" key="13">
    <source>
        <dbReference type="ARBA" id="ARBA00023237"/>
    </source>
</evidence>
<evidence type="ECO:0000259" key="17">
    <source>
        <dbReference type="Pfam" id="PF22461"/>
    </source>
</evidence>
<evidence type="ECO:0000256" key="5">
    <source>
        <dbReference type="ARBA" id="ARBA00022597"/>
    </source>
</evidence>
<evidence type="ECO:0000259" key="16">
    <source>
        <dbReference type="Pfam" id="PF10531"/>
    </source>
</evidence>
<evidence type="ECO:0000256" key="1">
    <source>
        <dbReference type="ARBA" id="ARBA00004571"/>
    </source>
</evidence>
<dbReference type="Pfam" id="PF02563">
    <property type="entry name" value="Poly_export"/>
    <property type="match status" value="1"/>
</dbReference>
<evidence type="ECO:0000256" key="12">
    <source>
        <dbReference type="ARBA" id="ARBA00023139"/>
    </source>
</evidence>
<dbReference type="InterPro" id="IPR054765">
    <property type="entry name" value="SLBB_dom"/>
</dbReference>
<dbReference type="Gene3D" id="3.30.1950.10">
    <property type="entry name" value="wza like domain"/>
    <property type="match status" value="1"/>
</dbReference>
<keyword evidence="5" id="KW-0762">Sugar transport</keyword>
<dbReference type="InterPro" id="IPR019554">
    <property type="entry name" value="Soluble_ligand-bd"/>
</dbReference>
<dbReference type="PANTHER" id="PTHR33619">
    <property type="entry name" value="POLYSACCHARIDE EXPORT PROTEIN GFCE-RELATED"/>
    <property type="match status" value="1"/>
</dbReference>
<evidence type="ECO:0000256" key="6">
    <source>
        <dbReference type="ARBA" id="ARBA00022692"/>
    </source>
</evidence>
<dbReference type="Pfam" id="PF22461">
    <property type="entry name" value="SLBB_2"/>
    <property type="match status" value="1"/>
</dbReference>
<evidence type="ECO:0000259" key="15">
    <source>
        <dbReference type="Pfam" id="PF02563"/>
    </source>
</evidence>
<keyword evidence="8" id="KW-0625">Polysaccharide transport</keyword>
<evidence type="ECO:0000256" key="14">
    <source>
        <dbReference type="ARBA" id="ARBA00023288"/>
    </source>
</evidence>
<keyword evidence="4" id="KW-1134">Transmembrane beta strand</keyword>
<dbReference type="EMBL" id="JAEUAO010000006">
    <property type="protein sequence ID" value="MBW9065985.1"/>
    <property type="molecule type" value="Genomic_DNA"/>
</dbReference>
<evidence type="ECO:0000313" key="19">
    <source>
        <dbReference type="Proteomes" id="UP000757604"/>
    </source>
</evidence>
<accession>A0ABS7HGS2</accession>
<feature type="domain" description="Soluble ligand binding" evidence="16">
    <location>
        <begin position="183"/>
        <end position="230"/>
    </location>
</feature>
<dbReference type="Pfam" id="PF10531">
    <property type="entry name" value="SLBB"/>
    <property type="match status" value="1"/>
</dbReference>
<evidence type="ECO:0000313" key="18">
    <source>
        <dbReference type="EMBL" id="MBW9065985.1"/>
    </source>
</evidence>
<evidence type="ECO:0000256" key="8">
    <source>
        <dbReference type="ARBA" id="ARBA00023047"/>
    </source>
</evidence>
<comment type="caution">
    <text evidence="18">The sequence shown here is derived from an EMBL/GenBank/DDBJ whole genome shotgun (WGS) entry which is preliminary data.</text>
</comment>
<dbReference type="PANTHER" id="PTHR33619:SF3">
    <property type="entry name" value="POLYSACCHARIDE EXPORT PROTEIN GFCE-RELATED"/>
    <property type="match status" value="1"/>
</dbReference>
<keyword evidence="3" id="KW-0813">Transport</keyword>
<proteinExistence type="inferred from homology"/>
<comment type="similarity">
    <text evidence="2">Belongs to the BexD/CtrA/VexA family.</text>
</comment>
<keyword evidence="10" id="KW-0626">Porin</keyword>
<feature type="domain" description="SLBB" evidence="17">
    <location>
        <begin position="273"/>
        <end position="362"/>
    </location>
</feature>
<organism evidence="18 19">
    <name type="scientific">Rhizobium herbae</name>
    <dbReference type="NCBI Taxonomy" id="508661"/>
    <lineage>
        <taxon>Bacteria</taxon>
        <taxon>Pseudomonadati</taxon>
        <taxon>Pseudomonadota</taxon>
        <taxon>Alphaproteobacteria</taxon>
        <taxon>Hyphomicrobiales</taxon>
        <taxon>Rhizobiaceae</taxon>
        <taxon>Rhizobium/Agrobacterium group</taxon>
        <taxon>Rhizobium</taxon>
    </lineage>
</organism>
<keyword evidence="14" id="KW-0449">Lipoprotein</keyword>
<evidence type="ECO:0000256" key="9">
    <source>
        <dbReference type="ARBA" id="ARBA00023065"/>
    </source>
</evidence>
<name>A0ABS7HGS2_9HYPH</name>
<evidence type="ECO:0000256" key="3">
    <source>
        <dbReference type="ARBA" id="ARBA00022448"/>
    </source>
</evidence>
<keyword evidence="13" id="KW-0998">Cell outer membrane</keyword>